<comment type="caution">
    <text evidence="2">The sequence shown here is derived from an EMBL/GenBank/DDBJ whole genome shotgun (WGS) entry which is preliminary data.</text>
</comment>
<dbReference type="GO" id="GO:0016747">
    <property type="term" value="F:acyltransferase activity, transferring groups other than amino-acyl groups"/>
    <property type="evidence" value="ECO:0007669"/>
    <property type="project" value="InterPro"/>
</dbReference>
<evidence type="ECO:0000313" key="3">
    <source>
        <dbReference type="Proteomes" id="UP000267400"/>
    </source>
</evidence>
<dbReference type="OrthoDB" id="9132139at2"/>
<dbReference type="Proteomes" id="UP000267400">
    <property type="component" value="Unassembled WGS sequence"/>
</dbReference>
<dbReference type="RefSeq" id="WP_126482817.1">
    <property type="nucleotide sequence ID" value="NZ_RXNS01000006.1"/>
</dbReference>
<sequence length="194" mass="21390">MKRYLNRLGAAAGGGVTLAHNLIVSRRHSPMPAQQGAVAVYRGMAADEYAQVLALYADFHRGRRPDWLKRALCRFAGDRLVLVAVLEEQAGPRVVGMDLFYATPRDRREGTIHEGFIGVHPEVAGRGVATALRGAAIAHFAAQGYRGISTRISLDNPASLASAARQGFMPRERYRDPATGCERQYLVRWLRDAY</sequence>
<dbReference type="PROSITE" id="PS51186">
    <property type="entry name" value="GNAT"/>
    <property type="match status" value="1"/>
</dbReference>
<accession>A0A431V5J8</accession>
<organism evidence="2 3">
    <name type="scientific">Halomonas nitroreducens</name>
    <dbReference type="NCBI Taxonomy" id="447425"/>
    <lineage>
        <taxon>Bacteria</taxon>
        <taxon>Pseudomonadati</taxon>
        <taxon>Pseudomonadota</taxon>
        <taxon>Gammaproteobacteria</taxon>
        <taxon>Oceanospirillales</taxon>
        <taxon>Halomonadaceae</taxon>
        <taxon>Halomonas</taxon>
    </lineage>
</organism>
<evidence type="ECO:0000313" key="2">
    <source>
        <dbReference type="EMBL" id="RTR05034.1"/>
    </source>
</evidence>
<keyword evidence="2" id="KW-0808">Transferase</keyword>
<feature type="domain" description="N-acetyltransferase" evidence="1">
    <location>
        <begin position="39"/>
        <end position="191"/>
    </location>
</feature>
<reference evidence="2 3" key="1">
    <citation type="submission" date="2018-12" db="EMBL/GenBank/DDBJ databases">
        <authorList>
            <person name="Yu L."/>
        </authorList>
    </citation>
    <scope>NUCLEOTIDE SEQUENCE [LARGE SCALE GENOMIC DNA]</scope>
    <source>
        <strain evidence="2 3">11S</strain>
    </source>
</reference>
<gene>
    <name evidence="2" type="ORF">EKG36_07900</name>
</gene>
<proteinExistence type="predicted"/>
<dbReference type="InterPro" id="IPR000182">
    <property type="entry name" value="GNAT_dom"/>
</dbReference>
<keyword evidence="3" id="KW-1185">Reference proteome</keyword>
<dbReference type="CDD" id="cd04301">
    <property type="entry name" value="NAT_SF"/>
    <property type="match status" value="1"/>
</dbReference>
<dbReference type="InterPro" id="IPR016181">
    <property type="entry name" value="Acyl_CoA_acyltransferase"/>
</dbReference>
<dbReference type="Pfam" id="PF00583">
    <property type="entry name" value="Acetyltransf_1"/>
    <property type="match status" value="1"/>
</dbReference>
<evidence type="ECO:0000259" key="1">
    <source>
        <dbReference type="PROSITE" id="PS51186"/>
    </source>
</evidence>
<dbReference type="Gene3D" id="3.40.630.30">
    <property type="match status" value="1"/>
</dbReference>
<name>A0A431V5J8_9GAMM</name>
<dbReference type="SUPFAM" id="SSF55729">
    <property type="entry name" value="Acyl-CoA N-acyltransferases (Nat)"/>
    <property type="match status" value="1"/>
</dbReference>
<dbReference type="AlphaFoldDB" id="A0A431V5J8"/>
<protein>
    <submittedName>
        <fullName evidence="2">GNAT family N-acetyltransferase</fullName>
    </submittedName>
</protein>
<dbReference type="EMBL" id="RXNS01000006">
    <property type="protein sequence ID" value="RTR05034.1"/>
    <property type="molecule type" value="Genomic_DNA"/>
</dbReference>